<name>A0A1J4JZA7_9EUKA</name>
<dbReference type="OrthoDB" id="381190at2759"/>
<dbReference type="GO" id="GO:0031931">
    <property type="term" value="C:TORC1 complex"/>
    <property type="evidence" value="ECO:0007669"/>
    <property type="project" value="TreeGrafter"/>
</dbReference>
<comment type="caution">
    <text evidence="9">The sequence shown here is derived from an EMBL/GenBank/DDBJ whole genome shotgun (WGS) entry which is preliminary data.</text>
</comment>
<accession>A0A1J4JZA7</accession>
<dbReference type="Gene3D" id="1.20.120.150">
    <property type="entry name" value="FKBP12-rapamycin binding domain"/>
    <property type="match status" value="1"/>
</dbReference>
<dbReference type="GeneID" id="94840736"/>
<dbReference type="PANTHER" id="PTHR11139:SF9">
    <property type="entry name" value="SERINE_THREONINE-PROTEIN KINASE MTOR"/>
    <property type="match status" value="1"/>
</dbReference>
<dbReference type="PROSITE" id="PS51189">
    <property type="entry name" value="FAT"/>
    <property type="match status" value="1"/>
</dbReference>
<dbReference type="InterPro" id="IPR016024">
    <property type="entry name" value="ARM-type_fold"/>
</dbReference>
<feature type="domain" description="FAT" evidence="7">
    <location>
        <begin position="1136"/>
        <end position="1631"/>
    </location>
</feature>
<feature type="domain" description="FATC" evidence="8">
    <location>
        <begin position="2084"/>
        <end position="2116"/>
    </location>
</feature>
<dbReference type="SUPFAM" id="SSF48371">
    <property type="entry name" value="ARM repeat"/>
    <property type="match status" value="1"/>
</dbReference>
<dbReference type="Pfam" id="PF08771">
    <property type="entry name" value="FRB_dom"/>
    <property type="match status" value="1"/>
</dbReference>
<dbReference type="Pfam" id="PF00454">
    <property type="entry name" value="PI3_PI4_kinase"/>
    <property type="match status" value="1"/>
</dbReference>
<evidence type="ECO:0000313" key="9">
    <source>
        <dbReference type="EMBL" id="OHT04315.1"/>
    </source>
</evidence>
<dbReference type="InterPro" id="IPR018936">
    <property type="entry name" value="PI3/4_kinase_CS"/>
</dbReference>
<dbReference type="GO" id="GO:0005737">
    <property type="term" value="C:cytoplasm"/>
    <property type="evidence" value="ECO:0007669"/>
    <property type="project" value="TreeGrafter"/>
</dbReference>
<gene>
    <name evidence="9" type="ORF">TRFO_28202</name>
</gene>
<dbReference type="SMART" id="SM01345">
    <property type="entry name" value="Rapamycin_bind"/>
    <property type="match status" value="1"/>
</dbReference>
<evidence type="ECO:0000256" key="4">
    <source>
        <dbReference type="ARBA" id="ARBA00022777"/>
    </source>
</evidence>
<dbReference type="GO" id="GO:0031929">
    <property type="term" value="P:TOR signaling"/>
    <property type="evidence" value="ECO:0007669"/>
    <property type="project" value="TreeGrafter"/>
</dbReference>
<keyword evidence="3" id="KW-0547">Nucleotide-binding</keyword>
<feature type="domain" description="PI3K/PI4K catalytic" evidence="6">
    <location>
        <begin position="1798"/>
        <end position="2100"/>
    </location>
</feature>
<dbReference type="InterPro" id="IPR050517">
    <property type="entry name" value="DDR_Repair_Kinase"/>
</dbReference>
<dbReference type="InterPro" id="IPR014009">
    <property type="entry name" value="PIK_FAT"/>
</dbReference>
<evidence type="ECO:0000259" key="8">
    <source>
        <dbReference type="PROSITE" id="PS51190"/>
    </source>
</evidence>
<dbReference type="InterPro" id="IPR011989">
    <property type="entry name" value="ARM-like"/>
</dbReference>
<dbReference type="SMART" id="SM01343">
    <property type="entry name" value="FATC"/>
    <property type="match status" value="1"/>
</dbReference>
<keyword evidence="2" id="KW-0808">Transferase</keyword>
<reference evidence="9" key="1">
    <citation type="submission" date="2016-10" db="EMBL/GenBank/DDBJ databases">
        <authorList>
            <person name="Benchimol M."/>
            <person name="Almeida L.G."/>
            <person name="Vasconcelos A.T."/>
            <person name="Perreira-Neves A."/>
            <person name="Rosa I.A."/>
            <person name="Tasca T."/>
            <person name="Bogo M.R."/>
            <person name="de Souza W."/>
        </authorList>
    </citation>
    <scope>NUCLEOTIDE SEQUENCE [LARGE SCALE GENOMIC DNA]</scope>
    <source>
        <strain evidence="9">K</strain>
    </source>
</reference>
<dbReference type="SUPFAM" id="SSF56112">
    <property type="entry name" value="Protein kinase-like (PK-like)"/>
    <property type="match status" value="1"/>
</dbReference>
<dbReference type="GO" id="GO:0004674">
    <property type="term" value="F:protein serine/threonine kinase activity"/>
    <property type="evidence" value="ECO:0007669"/>
    <property type="project" value="UniProtKB-EC"/>
</dbReference>
<dbReference type="InterPro" id="IPR036940">
    <property type="entry name" value="PI3/4_kinase_cat_sf"/>
</dbReference>
<proteinExistence type="predicted"/>
<evidence type="ECO:0000259" key="6">
    <source>
        <dbReference type="PROSITE" id="PS50290"/>
    </source>
</evidence>
<sequence>MNQNQQEDAPHTRTLNSYIKSVILESDDINSNSFHVSLKTFQSYVKFRYQKLEFESDTNFLNDIFLEINLNEIKNPRHYLILLHALIGIEIGNKITKANHIARDLPVLPPTDDRIVYKYLEKILLWLSNILSSSMHIVLQPLREKIWILSKSNKDDVETSITSLYLLIIFLKKFPSSLNAYFENIQTIVFTSIQSNNLKVRKLGIRVLKSAFKLTKTPYSAHIWPLFNALTNLIANYPDTLFNDVVTSLYQKCEKNESFASAFHFKSFPFDDLSDSGAARHVLPLVFLCSPQIFSDIQIHQILKLYLKLIKKSHSNKDILLQLGEISFLISRRIHTDFSKESEEIFHYLYKVKDKSDEIIYSLLSLVSADSSQFYEILGKIHSVSLSKLIIKGLVKLFQKWPSKSEFLRKKIFATCTSTILNVKSDNLIKHSFVFLNIMNIKATDMTNELLLHYSLYLSHPNYKIRKACAFFLLKIQSLFPIVQKRLLSFVCTETIEELRVSVFEKIDENNPDFLMPLFRSSSPSIRDLALIKLCRIQKATSFISNYVHEMVICVKQGVQMSKHDLHSIYIISNSSFGLIKPYAPFFSRKILEKPKQANKVALKLLVIFISKIPKIDINIEALTRIISTSLNKHTPPKKIKVALDLLIASISYTSLRQSIRGAHSSLYIKLINISKYASNDMKLLLFDAIIKIGAINPSTITMKNHEVGTIGHYEFMDMTQNPKVAQLLNFSVITSLRTLGEILSDDSLLNIQPQAVEALLSILRRFPSTNETLETVIRNKVLDIGRKSMALLMNNIPDLLLIFGEKIEPLIPFIMESIFESWGKMDTSLLLQSINWLSLTVPNIFKEYIVKITVLMTSSLTLQPLHIVKEIIGTIAAYNSSIKYVDYIIVPALISLIECNADNSDLANDTLYQFRNILCQCDASKFAVELIKALILVVKQNKNLKKNANELILVLLYQMKANFFIFFPDIINIFDLDKVSDFNTMISEIKSNADFDIMIDLMYGPPPPLELPPNTISKNEHQNTTHFTFNLPNSDWDAYEWEHWCDEFIPNFLLNSPSHAISVSTSLCERDYNIRSLLFPITFALSALNEPELIEGVLKVVIESNTVPNNILTYFVHVCELLDIAGQQLPFSWSVLAKKAVQINILPLALRFTEYIFERNPSKAAEDLININQRLGFYNSANSILEFTGEMKAKFYNMLGKWNLYLDYYKTKLDFDPENSEFKFEKLMAIENLDLFIDLDNDTKNDISLFSASAALHTFSFDRFVDIMSNLNITNSYKFLYFETMAAILKKDYTKCDSNINKLKTYMSNIIFPSISENYSRTFPYLCRACLIEEINDVVNMRKLQMQLLSSFPIEKLSILEKIKNLEKNWETKFEEVYSYPSLMYEILIIRSMILEEEKMVPYFVKFLYANAQNGQSQMSQIIYHKIKDNGSDEIKFVKILMTRYSGNKEEALSELLKLNFSNNKYSDILAKWYYEDGKISEAYHFVSKQSIKDSDLLIKLNFSMFRITRKFQYLMQSFTCLVKQLQETANNSIINERYLNSSESRSLKYALKIISIILEYRDFPELDDFFLSSIELINPSVWLPILPQIIARITSTNLKLREITLSLVLFICKTYPKQVLISIFVPLISVSDEKHETAFDLMEIIKDQFPELVEDTILFANQLMKIAQTQWEAWYNELDECSKALVYHGDVIPTIELLDTLFVNLQQKPESLYEILFQSQFAPMLLEAEEKLKGYIETEDQILLHQAWSIFVNVFQLLNPYISSLDQVSLADVSPYLSSIHSSINVPGTSIKLHKIDENVRIIQSKQRPRKIGIFDIEGTKRYFLLKPNEDTRLDMRAMQLFNIISSFVNDIKLKIQTFYVVPLSTNFGLMEWMDDCTTIFDLIKHERKKKSIPISLETNLMKGKDISDVYVFKKMLTSTKGDEIARYLLETAMNSNDWIHRRITYTASLAATSIAGYIMGIGDRHLSNIMIMNKTAKIVHIDFGDCFEVTLHRENYPECVPFRLTRVLLNGLEVTQADGSFRNYCEDVMKVLRENKVVILGLLETFIYDPLLDCESIFGDINNIIKRIKDKLKGTDFDNTIPLSVEEQVDQLIRYATDINSLAAMYSGWNPWL</sequence>
<dbReference type="InterPro" id="IPR009076">
    <property type="entry name" value="FRB_dom"/>
</dbReference>
<evidence type="ECO:0000256" key="3">
    <source>
        <dbReference type="ARBA" id="ARBA00022741"/>
    </source>
</evidence>
<evidence type="ECO:0000313" key="10">
    <source>
        <dbReference type="Proteomes" id="UP000179807"/>
    </source>
</evidence>
<dbReference type="Proteomes" id="UP000179807">
    <property type="component" value="Unassembled WGS sequence"/>
</dbReference>
<dbReference type="VEuPathDB" id="TrichDB:TRFO_28202"/>
<dbReference type="PROSITE" id="PS50290">
    <property type="entry name" value="PI3_4_KINASE_3"/>
    <property type="match status" value="1"/>
</dbReference>
<evidence type="ECO:0000259" key="7">
    <source>
        <dbReference type="PROSITE" id="PS51189"/>
    </source>
</evidence>
<dbReference type="GO" id="GO:0031932">
    <property type="term" value="C:TORC2 complex"/>
    <property type="evidence" value="ECO:0007669"/>
    <property type="project" value="TreeGrafter"/>
</dbReference>
<dbReference type="InterPro" id="IPR036738">
    <property type="entry name" value="FRB_sf"/>
</dbReference>
<dbReference type="SMART" id="SM00146">
    <property type="entry name" value="PI3Kc"/>
    <property type="match status" value="1"/>
</dbReference>
<dbReference type="InterPro" id="IPR003152">
    <property type="entry name" value="FATC_dom"/>
</dbReference>
<dbReference type="Gene3D" id="1.10.1070.11">
    <property type="entry name" value="Phosphatidylinositol 3-/4-kinase, catalytic domain"/>
    <property type="match status" value="1"/>
</dbReference>
<protein>
    <recommendedName>
        <fullName evidence="1">non-specific serine/threonine protein kinase</fullName>
        <ecNumber evidence="1">2.7.11.1</ecNumber>
    </recommendedName>
</protein>
<keyword evidence="5" id="KW-0067">ATP-binding</keyword>
<dbReference type="EMBL" id="MLAK01000797">
    <property type="protein sequence ID" value="OHT04315.1"/>
    <property type="molecule type" value="Genomic_DNA"/>
</dbReference>
<dbReference type="PROSITE" id="PS51190">
    <property type="entry name" value="FATC"/>
    <property type="match status" value="1"/>
</dbReference>
<dbReference type="RefSeq" id="XP_068357451.1">
    <property type="nucleotide sequence ID" value="XM_068506032.1"/>
</dbReference>
<dbReference type="Gene3D" id="1.25.10.10">
    <property type="entry name" value="Leucine-rich Repeat Variant"/>
    <property type="match status" value="1"/>
</dbReference>
<dbReference type="PROSITE" id="PS00916">
    <property type="entry name" value="PI3_4_KINASE_2"/>
    <property type="match status" value="1"/>
</dbReference>
<dbReference type="SUPFAM" id="SSF47212">
    <property type="entry name" value="FKBP12-rapamycin-binding domain of FKBP-rapamycin-associated protein (FRAP)"/>
    <property type="match status" value="1"/>
</dbReference>
<dbReference type="EC" id="2.7.11.1" evidence="1"/>
<dbReference type="GO" id="GO:0005524">
    <property type="term" value="F:ATP binding"/>
    <property type="evidence" value="ECO:0007669"/>
    <property type="project" value="UniProtKB-KW"/>
</dbReference>
<dbReference type="InterPro" id="IPR000403">
    <property type="entry name" value="PI3/4_kinase_cat_dom"/>
</dbReference>
<keyword evidence="4 9" id="KW-0418">Kinase</keyword>
<dbReference type="GO" id="GO:0044877">
    <property type="term" value="F:protein-containing complex binding"/>
    <property type="evidence" value="ECO:0007669"/>
    <property type="project" value="InterPro"/>
</dbReference>
<evidence type="ECO:0000256" key="2">
    <source>
        <dbReference type="ARBA" id="ARBA00022679"/>
    </source>
</evidence>
<evidence type="ECO:0000256" key="5">
    <source>
        <dbReference type="ARBA" id="ARBA00022840"/>
    </source>
</evidence>
<keyword evidence="10" id="KW-1185">Reference proteome</keyword>
<organism evidence="9 10">
    <name type="scientific">Tritrichomonas foetus</name>
    <dbReference type="NCBI Taxonomy" id="1144522"/>
    <lineage>
        <taxon>Eukaryota</taxon>
        <taxon>Metamonada</taxon>
        <taxon>Parabasalia</taxon>
        <taxon>Tritrichomonadida</taxon>
        <taxon>Tritrichomonadidae</taxon>
        <taxon>Tritrichomonas</taxon>
    </lineage>
</organism>
<dbReference type="GO" id="GO:0016242">
    <property type="term" value="P:negative regulation of macroautophagy"/>
    <property type="evidence" value="ECO:0007669"/>
    <property type="project" value="TreeGrafter"/>
</dbReference>
<evidence type="ECO:0000256" key="1">
    <source>
        <dbReference type="ARBA" id="ARBA00012513"/>
    </source>
</evidence>
<dbReference type="Pfam" id="PF02260">
    <property type="entry name" value="FATC"/>
    <property type="match status" value="1"/>
</dbReference>
<dbReference type="GO" id="GO:0005634">
    <property type="term" value="C:nucleus"/>
    <property type="evidence" value="ECO:0007669"/>
    <property type="project" value="TreeGrafter"/>
</dbReference>
<dbReference type="Gene3D" id="3.30.1010.10">
    <property type="entry name" value="Phosphatidylinositol 3-kinase Catalytic Subunit, Chain A, domain 4"/>
    <property type="match status" value="1"/>
</dbReference>
<dbReference type="PANTHER" id="PTHR11139">
    <property type="entry name" value="ATAXIA TELANGIECTASIA MUTATED ATM -RELATED"/>
    <property type="match status" value="1"/>
</dbReference>
<dbReference type="InterPro" id="IPR011009">
    <property type="entry name" value="Kinase-like_dom_sf"/>
</dbReference>